<name>A0A8T1K7I0_9STRA</name>
<dbReference type="Proteomes" id="UP000736787">
    <property type="component" value="Unassembled WGS sequence"/>
</dbReference>
<dbReference type="Proteomes" id="UP000697107">
    <property type="component" value="Unassembled WGS sequence"/>
</dbReference>
<gene>
    <name evidence="1" type="ORF">PC113_g16279</name>
    <name evidence="2" type="ORF">PC115_g15414</name>
    <name evidence="3" type="ORF">PC117_g17244</name>
    <name evidence="4" type="ORF">PC118_g15869</name>
</gene>
<dbReference type="AlphaFoldDB" id="A0A8T1K7I0"/>
<evidence type="ECO:0000313" key="4">
    <source>
        <dbReference type="EMBL" id="KAG2972106.1"/>
    </source>
</evidence>
<sequence>MHSMGLTGDMEVLSKKLRFCLACAEAKQTKNSQSAVDTSTATPTDEIGAVLGVNLKTDMTPDRNGNKHLLTIVD</sequence>
<evidence type="ECO:0000313" key="2">
    <source>
        <dbReference type="EMBL" id="KAG2903157.1"/>
    </source>
</evidence>
<evidence type="ECO:0000313" key="5">
    <source>
        <dbReference type="Proteomes" id="UP000697107"/>
    </source>
</evidence>
<reference evidence="4" key="1">
    <citation type="submission" date="2018-10" db="EMBL/GenBank/DDBJ databases">
        <title>Effector identification in a new, highly contiguous assembly of the strawberry crown rot pathogen Phytophthora cactorum.</title>
        <authorList>
            <person name="Armitage A.D."/>
            <person name="Nellist C.F."/>
            <person name="Bates H."/>
            <person name="Vickerstaff R.J."/>
            <person name="Harrison R.J."/>
        </authorList>
    </citation>
    <scope>NUCLEOTIDE SEQUENCE</scope>
    <source>
        <strain evidence="1">15-7</strain>
        <strain evidence="2">4032</strain>
        <strain evidence="3">4040</strain>
        <strain evidence="4">P415</strain>
    </source>
</reference>
<organism evidence="4 5">
    <name type="scientific">Phytophthora cactorum</name>
    <dbReference type="NCBI Taxonomy" id="29920"/>
    <lineage>
        <taxon>Eukaryota</taxon>
        <taxon>Sar</taxon>
        <taxon>Stramenopiles</taxon>
        <taxon>Oomycota</taxon>
        <taxon>Peronosporomycetes</taxon>
        <taxon>Peronosporales</taxon>
        <taxon>Peronosporaceae</taxon>
        <taxon>Phytophthora</taxon>
    </lineage>
</organism>
<dbReference type="VEuPathDB" id="FungiDB:PC110_g17704"/>
<dbReference type="EMBL" id="RCMG01000638">
    <property type="protein sequence ID" value="KAG2851011.1"/>
    <property type="molecule type" value="Genomic_DNA"/>
</dbReference>
<accession>A0A8T1K7I0</accession>
<evidence type="ECO:0000313" key="3">
    <source>
        <dbReference type="EMBL" id="KAG2917947.1"/>
    </source>
</evidence>
<protein>
    <submittedName>
        <fullName evidence="4">Uncharacterized protein</fullName>
    </submittedName>
</protein>
<proteinExistence type="predicted"/>
<dbReference type="EMBL" id="RCMK01000641">
    <property type="protein sequence ID" value="KAG2917947.1"/>
    <property type="molecule type" value="Genomic_DNA"/>
</dbReference>
<evidence type="ECO:0000313" key="1">
    <source>
        <dbReference type="EMBL" id="KAG2851011.1"/>
    </source>
</evidence>
<dbReference type="EMBL" id="RCMI01000627">
    <property type="protein sequence ID" value="KAG2903157.1"/>
    <property type="molecule type" value="Genomic_DNA"/>
</dbReference>
<dbReference type="Proteomes" id="UP000774804">
    <property type="component" value="Unassembled WGS sequence"/>
</dbReference>
<dbReference type="EMBL" id="RCML01000633">
    <property type="protein sequence ID" value="KAG2972106.1"/>
    <property type="molecule type" value="Genomic_DNA"/>
</dbReference>
<dbReference type="Proteomes" id="UP000735874">
    <property type="component" value="Unassembled WGS sequence"/>
</dbReference>
<comment type="caution">
    <text evidence="4">The sequence shown here is derived from an EMBL/GenBank/DDBJ whole genome shotgun (WGS) entry which is preliminary data.</text>
</comment>